<dbReference type="EMBL" id="BDOQ01000002">
    <property type="protein sequence ID" value="GBG12997.1"/>
    <property type="molecule type" value="Genomic_DNA"/>
</dbReference>
<keyword evidence="2" id="KW-1185">Reference proteome</keyword>
<evidence type="ECO:0000313" key="2">
    <source>
        <dbReference type="Proteomes" id="UP000245081"/>
    </source>
</evidence>
<accession>A0A2R5F3A7</accession>
<organism evidence="1 2">
    <name type="scientific">Novimethylophilus kurashikiensis</name>
    <dbReference type="NCBI Taxonomy" id="1825523"/>
    <lineage>
        <taxon>Bacteria</taxon>
        <taxon>Pseudomonadati</taxon>
        <taxon>Pseudomonadota</taxon>
        <taxon>Betaproteobacteria</taxon>
        <taxon>Nitrosomonadales</taxon>
        <taxon>Methylophilaceae</taxon>
        <taxon>Novimethylophilus</taxon>
    </lineage>
</organism>
<comment type="caution">
    <text evidence="1">The sequence shown here is derived from an EMBL/GenBank/DDBJ whole genome shotgun (WGS) entry which is preliminary data.</text>
</comment>
<dbReference type="AlphaFoldDB" id="A0A2R5F3A7"/>
<evidence type="ECO:0000313" key="1">
    <source>
        <dbReference type="EMBL" id="GBG12997.1"/>
    </source>
</evidence>
<reference evidence="1 2" key="1">
    <citation type="journal article" date="2018" name="Environ. Microbiol.">
        <title>Isolation and genomic characterization of Novimethylophilus kurashikiensis gen. nov. sp. nov., a new lanthanide-dependent methylotrophic species of Methylophilaceae.</title>
        <authorList>
            <person name="Lv H."/>
            <person name="Sahin N."/>
            <person name="Tani A."/>
        </authorList>
    </citation>
    <scope>NUCLEOTIDE SEQUENCE [LARGE SCALE GENOMIC DNA]</scope>
    <source>
        <strain evidence="1 2">La2-4</strain>
    </source>
</reference>
<gene>
    <name evidence="1" type="ORF">NMK_0535</name>
</gene>
<proteinExistence type="predicted"/>
<dbReference type="Proteomes" id="UP000245081">
    <property type="component" value="Unassembled WGS sequence"/>
</dbReference>
<sequence length="154" mass="18248">MEARLCVSCGQEFTPRAQSPRQTYCSQPKCQRVRQQHWQRTKLKTDPDYIDNQARARENWLAKNPDYYHQYRARNRQYAERNRAMQRFRNRKIRLPLIANIDAPHSPSLLASGIYQLSFLSHQKIAKKDAWIVEIVAFPKEPKVLAPRKTIANR</sequence>
<name>A0A2R5F3A7_9PROT</name>
<dbReference type="OrthoDB" id="8563863at2"/>
<protein>
    <submittedName>
        <fullName evidence="1">Lytic transglycosylase</fullName>
    </submittedName>
</protein>
<dbReference type="RefSeq" id="WP_109014208.1">
    <property type="nucleotide sequence ID" value="NZ_BDOQ01000002.1"/>
</dbReference>